<dbReference type="AlphaFoldDB" id="A0A974GUW0"/>
<sequence>MKNKVRILFIVLILSVLLSINAFGAESVNVTLPEFDVRINGIEIDNKNKEYPLIVYKNITYFPMTYHDSRFLGLETKWDNISGLKINRSSEIGTYMDTYSAVNKEKYTASIPSFKVEVNGKVIDNSKEQYPLLLFRNVTYFPLTWRFAVDEFEWNYNFSKSDGLEISNTYTRKVNIKEVKLPVVERDSFYDSAFTVSGDYFYYEGEKGVIYQSPTSNPSQRKAVYELPLWTYGDGETYVMANLTTIDEKVRLSYHQGGASMGTDYEIIINEDGTNEIFDQGYSHKIDMGYAAVRIDQWAPPFPNNLAIKLSGEEAYRPIGDPKYHYGTFKYSSGAISPNEYLVLTGDTIYIMAYEFENKNSTSGIYKVNINTGETVRLCEESAKKFIYNYDIIYFMDIDGYLYQSNTHVEGSAAERLTDFKVSDFTVLNNIVYYTTEESKGLELFKLGENDSLNPGGQVKRIINNHGYLCIIFDKDSTSIYKMMVFDEDGNNVFKTDKNIKHVSINEERFFYIR</sequence>
<evidence type="ECO:0000313" key="4">
    <source>
        <dbReference type="Proteomes" id="UP000611629"/>
    </source>
</evidence>
<dbReference type="RefSeq" id="WP_179236421.1">
    <property type="nucleotide sequence ID" value="NZ_JACBNQ010000001.1"/>
</dbReference>
<evidence type="ECO:0000313" key="3">
    <source>
        <dbReference type="EMBL" id="NYB72741.1"/>
    </source>
</evidence>
<accession>A0A974GUW0</accession>
<gene>
    <name evidence="3" type="ORF">HZF24_01150</name>
</gene>
<protein>
    <submittedName>
        <fullName evidence="3">DUF5050 domain-containing protein</fullName>
    </submittedName>
</protein>
<dbReference type="SUPFAM" id="SSF69304">
    <property type="entry name" value="Tricorn protease N-terminal domain"/>
    <property type="match status" value="1"/>
</dbReference>
<comment type="caution">
    <text evidence="3">The sequence shown here is derived from an EMBL/GenBank/DDBJ whole genome shotgun (WGS) entry which is preliminary data.</text>
</comment>
<name>A0A974GUW0_SEDHY</name>
<dbReference type="Pfam" id="PF16472">
    <property type="entry name" value="DUF5050"/>
    <property type="match status" value="1"/>
</dbReference>
<feature type="domain" description="Prolow-density lipoprotein receptor-related protein 1-like beta-propeller" evidence="2">
    <location>
        <begin position="340"/>
        <end position="512"/>
    </location>
</feature>
<keyword evidence="1" id="KW-0732">Signal</keyword>
<organism evidence="3 4">
    <name type="scientific">Sedimentibacter hydroxybenzoicus DSM 7310</name>
    <dbReference type="NCBI Taxonomy" id="1123245"/>
    <lineage>
        <taxon>Bacteria</taxon>
        <taxon>Bacillati</taxon>
        <taxon>Bacillota</taxon>
        <taxon>Tissierellia</taxon>
        <taxon>Sedimentibacter</taxon>
    </lineage>
</organism>
<keyword evidence="4" id="KW-1185">Reference proteome</keyword>
<evidence type="ECO:0000256" key="1">
    <source>
        <dbReference type="SAM" id="SignalP"/>
    </source>
</evidence>
<dbReference type="Proteomes" id="UP000611629">
    <property type="component" value="Unassembled WGS sequence"/>
</dbReference>
<reference evidence="3" key="1">
    <citation type="submission" date="2020-07" db="EMBL/GenBank/DDBJ databases">
        <title>Genomic analysis of a strain of Sedimentibacter Hydroxybenzoicus DSM7310.</title>
        <authorList>
            <person name="Ma S."/>
        </authorList>
    </citation>
    <scope>NUCLEOTIDE SEQUENCE</scope>
    <source>
        <strain evidence="3">DSM 7310</strain>
    </source>
</reference>
<proteinExistence type="predicted"/>
<feature type="signal peptide" evidence="1">
    <location>
        <begin position="1"/>
        <end position="24"/>
    </location>
</feature>
<feature type="chain" id="PRO_5037930041" evidence="1">
    <location>
        <begin position="25"/>
        <end position="514"/>
    </location>
</feature>
<dbReference type="InterPro" id="IPR032485">
    <property type="entry name" value="LRP1-like_beta_prop"/>
</dbReference>
<evidence type="ECO:0000259" key="2">
    <source>
        <dbReference type="Pfam" id="PF16472"/>
    </source>
</evidence>
<dbReference type="EMBL" id="JACBNQ010000001">
    <property type="protein sequence ID" value="NYB72741.1"/>
    <property type="molecule type" value="Genomic_DNA"/>
</dbReference>